<dbReference type="InterPro" id="IPR000719">
    <property type="entry name" value="Prot_kinase_dom"/>
</dbReference>
<gene>
    <name evidence="12" type="ORF">FCC1311_098362</name>
</gene>
<keyword evidence="13" id="KW-1185">Reference proteome</keyword>
<evidence type="ECO:0000256" key="8">
    <source>
        <dbReference type="ARBA" id="ARBA00047899"/>
    </source>
</evidence>
<evidence type="ECO:0000313" key="13">
    <source>
        <dbReference type="Proteomes" id="UP000241890"/>
    </source>
</evidence>
<evidence type="ECO:0000256" key="7">
    <source>
        <dbReference type="ARBA" id="ARBA00022840"/>
    </source>
</evidence>
<evidence type="ECO:0000259" key="11">
    <source>
        <dbReference type="PROSITE" id="PS50011"/>
    </source>
</evidence>
<comment type="catalytic activity">
    <reaction evidence="9">
        <text>L-seryl-[protein] + ATP = O-phospho-L-seryl-[protein] + ADP + H(+)</text>
        <dbReference type="Rhea" id="RHEA:17989"/>
        <dbReference type="Rhea" id="RHEA-COMP:9863"/>
        <dbReference type="Rhea" id="RHEA-COMP:11604"/>
        <dbReference type="ChEBI" id="CHEBI:15378"/>
        <dbReference type="ChEBI" id="CHEBI:29999"/>
        <dbReference type="ChEBI" id="CHEBI:30616"/>
        <dbReference type="ChEBI" id="CHEBI:83421"/>
        <dbReference type="ChEBI" id="CHEBI:456216"/>
        <dbReference type="EC" id="2.7.11.1"/>
    </reaction>
</comment>
<reference evidence="12 13" key="1">
    <citation type="submission" date="2017-12" db="EMBL/GenBank/DDBJ databases">
        <title>Sequencing, de novo assembly and annotation of complete genome of a new Thraustochytrid species, strain FCC1311.</title>
        <authorList>
            <person name="Sedici K."/>
            <person name="Godart F."/>
            <person name="Aiese Cigliano R."/>
            <person name="Sanseverino W."/>
            <person name="Barakat M."/>
            <person name="Ortet P."/>
            <person name="Marechal E."/>
            <person name="Cagnac O."/>
            <person name="Amato A."/>
        </authorList>
    </citation>
    <scope>NUCLEOTIDE SEQUENCE [LARGE SCALE GENOMIC DNA]</scope>
</reference>
<dbReference type="EC" id="2.7.11.1" evidence="1"/>
<protein>
    <recommendedName>
        <fullName evidence="1">non-specific serine/threonine protein kinase</fullName>
        <ecNumber evidence="1">2.7.11.1</ecNumber>
    </recommendedName>
</protein>
<keyword evidence="4" id="KW-0808">Transferase</keyword>
<name>A0A2R5GY17_9STRA</name>
<evidence type="ECO:0000256" key="9">
    <source>
        <dbReference type="ARBA" id="ARBA00048679"/>
    </source>
</evidence>
<evidence type="ECO:0000256" key="1">
    <source>
        <dbReference type="ARBA" id="ARBA00012513"/>
    </source>
</evidence>
<evidence type="ECO:0000256" key="4">
    <source>
        <dbReference type="ARBA" id="ARBA00022679"/>
    </source>
</evidence>
<comment type="catalytic activity">
    <reaction evidence="8">
        <text>L-threonyl-[protein] + ATP = O-phospho-L-threonyl-[protein] + ADP + H(+)</text>
        <dbReference type="Rhea" id="RHEA:46608"/>
        <dbReference type="Rhea" id="RHEA-COMP:11060"/>
        <dbReference type="Rhea" id="RHEA-COMP:11605"/>
        <dbReference type="ChEBI" id="CHEBI:15378"/>
        <dbReference type="ChEBI" id="CHEBI:30013"/>
        <dbReference type="ChEBI" id="CHEBI:30616"/>
        <dbReference type="ChEBI" id="CHEBI:61977"/>
        <dbReference type="ChEBI" id="CHEBI:456216"/>
        <dbReference type="EC" id="2.7.11.1"/>
    </reaction>
</comment>
<dbReference type="FunFam" id="1.10.510.10:FF:000024">
    <property type="entry name" value="Probable serine/threonine-protein kinase cot-1"/>
    <property type="match status" value="1"/>
</dbReference>
<keyword evidence="7" id="KW-0067">ATP-binding</keyword>
<dbReference type="Gene3D" id="1.10.510.10">
    <property type="entry name" value="Transferase(Phosphotransferase) domain 1"/>
    <property type="match status" value="1"/>
</dbReference>
<dbReference type="GO" id="GO:0004674">
    <property type="term" value="F:protein serine/threonine kinase activity"/>
    <property type="evidence" value="ECO:0007669"/>
    <property type="project" value="UniProtKB-KW"/>
</dbReference>
<dbReference type="SUPFAM" id="SSF56112">
    <property type="entry name" value="Protein kinase-like (PK-like)"/>
    <property type="match status" value="1"/>
</dbReference>
<evidence type="ECO:0000256" key="10">
    <source>
        <dbReference type="SAM" id="MobiDB-lite"/>
    </source>
</evidence>
<keyword evidence="3" id="KW-0597">Phosphoprotein</keyword>
<evidence type="ECO:0000313" key="12">
    <source>
        <dbReference type="EMBL" id="GBG33613.1"/>
    </source>
</evidence>
<keyword evidence="5" id="KW-0547">Nucleotide-binding</keyword>
<sequence length="557" mass="61337">MPSQKDLQIRVGVGAVARAGLDWTRLELEVGVELEKLNADADSGSDSDPDSGPDSHLDSLADEDGVAVDKKWREGAERRKSTPKDKELTMQGTGECTYDELPRRAAASIPHKLVSVEVTAFLAEGSSGRVALARWADAENDDSDEDCDDDDNNHHKHNADFVTEAASPEQDDDDEDEAEHCTDETGVRFNAKDALKAIERGAIGTSSSGKAPTKSGEVKAPVHKNAVMTSSESSVSKGTITLEEALARDDAKYAESVASNSKVEQLLGPCEGQGGLKVLRPSTIDKTKPFALKIIDLKSEGLLSTAPQIQVEMEIMHKLSLAERKVPFVVDFLFAKTIDTRSYIGMGVCSGGDLFTLLSYETLKPAEVLFYAVEMALGIQFLHDNFIIHGDLKPENVALDSNGHVRLIDFGLSVHLDPHKDFNRANGRCEVLTQSGTLPYCAPEIMNRKPHGVETDWWSYAVILFEMLFGCLPWYSEDDQETCSLICGAPLDLPTDGIVEPRSFDLLERLLVKRREDRLGFANGLADIKRHRFFKRVDWSKAVQEKYRAPFILDNTP</sequence>
<evidence type="ECO:0000256" key="3">
    <source>
        <dbReference type="ARBA" id="ARBA00022553"/>
    </source>
</evidence>
<feature type="region of interest" description="Disordered" evidence="10">
    <location>
        <begin position="137"/>
        <end position="186"/>
    </location>
</feature>
<organism evidence="12 13">
    <name type="scientific">Hondaea fermentalgiana</name>
    <dbReference type="NCBI Taxonomy" id="2315210"/>
    <lineage>
        <taxon>Eukaryota</taxon>
        <taxon>Sar</taxon>
        <taxon>Stramenopiles</taxon>
        <taxon>Bigyra</taxon>
        <taxon>Labyrinthulomycetes</taxon>
        <taxon>Thraustochytrida</taxon>
        <taxon>Thraustochytriidae</taxon>
        <taxon>Hondaea</taxon>
    </lineage>
</organism>
<keyword evidence="2" id="KW-0723">Serine/threonine-protein kinase</keyword>
<dbReference type="GO" id="GO:0005524">
    <property type="term" value="F:ATP binding"/>
    <property type="evidence" value="ECO:0007669"/>
    <property type="project" value="UniProtKB-KW"/>
</dbReference>
<evidence type="ECO:0000256" key="6">
    <source>
        <dbReference type="ARBA" id="ARBA00022777"/>
    </source>
</evidence>
<evidence type="ECO:0000256" key="2">
    <source>
        <dbReference type="ARBA" id="ARBA00022527"/>
    </source>
</evidence>
<proteinExistence type="predicted"/>
<dbReference type="Pfam" id="PF00069">
    <property type="entry name" value="Pkinase"/>
    <property type="match status" value="1"/>
</dbReference>
<dbReference type="Gene3D" id="3.30.200.20">
    <property type="entry name" value="Phosphorylase Kinase, domain 1"/>
    <property type="match status" value="1"/>
</dbReference>
<feature type="compositionally biased region" description="Basic and acidic residues" evidence="10">
    <location>
        <begin position="67"/>
        <end position="88"/>
    </location>
</feature>
<dbReference type="EMBL" id="BEYU01000163">
    <property type="protein sequence ID" value="GBG33613.1"/>
    <property type="molecule type" value="Genomic_DNA"/>
</dbReference>
<accession>A0A2R5GY17</accession>
<dbReference type="GO" id="GO:0007010">
    <property type="term" value="P:cytoskeleton organization"/>
    <property type="evidence" value="ECO:0007669"/>
    <property type="project" value="UniProtKB-ARBA"/>
</dbReference>
<dbReference type="PANTHER" id="PTHR24351">
    <property type="entry name" value="RIBOSOMAL PROTEIN S6 KINASE"/>
    <property type="match status" value="1"/>
</dbReference>
<dbReference type="AlphaFoldDB" id="A0A2R5GY17"/>
<comment type="caution">
    <text evidence="12">The sequence shown here is derived from an EMBL/GenBank/DDBJ whole genome shotgun (WGS) entry which is preliminary data.</text>
</comment>
<dbReference type="InParanoid" id="A0A2R5GY17"/>
<dbReference type="PROSITE" id="PS50011">
    <property type="entry name" value="PROTEIN_KINASE_DOM"/>
    <property type="match status" value="1"/>
</dbReference>
<feature type="domain" description="Protein kinase" evidence="11">
    <location>
        <begin position="265"/>
        <end position="534"/>
    </location>
</feature>
<feature type="region of interest" description="Disordered" evidence="10">
    <location>
        <begin position="38"/>
        <end position="98"/>
    </location>
</feature>
<dbReference type="SMART" id="SM00220">
    <property type="entry name" value="S_TKc"/>
    <property type="match status" value="1"/>
</dbReference>
<evidence type="ECO:0000256" key="5">
    <source>
        <dbReference type="ARBA" id="ARBA00022741"/>
    </source>
</evidence>
<dbReference type="Proteomes" id="UP000241890">
    <property type="component" value="Unassembled WGS sequence"/>
</dbReference>
<dbReference type="InterPro" id="IPR011009">
    <property type="entry name" value="Kinase-like_dom_sf"/>
</dbReference>
<keyword evidence="6 12" id="KW-0418">Kinase</keyword>
<feature type="compositionally biased region" description="Acidic residues" evidence="10">
    <location>
        <begin position="138"/>
        <end position="151"/>
    </location>
</feature>
<feature type="compositionally biased region" description="Acidic residues" evidence="10">
    <location>
        <begin position="169"/>
        <end position="178"/>
    </location>
</feature>